<protein>
    <recommendedName>
        <fullName evidence="4">LVIVD repeat-containing protein</fullName>
    </recommendedName>
</protein>
<dbReference type="PROSITE" id="PS51257">
    <property type="entry name" value="PROKAR_LIPOPROTEIN"/>
    <property type="match status" value="1"/>
</dbReference>
<gene>
    <name evidence="2" type="ORF">FRY97_05850</name>
</gene>
<accession>A0A5C6RUZ3</accession>
<organism evidence="2 3">
    <name type="scientific">Phaeodactylibacter luteus</name>
    <dbReference type="NCBI Taxonomy" id="1564516"/>
    <lineage>
        <taxon>Bacteria</taxon>
        <taxon>Pseudomonadati</taxon>
        <taxon>Bacteroidota</taxon>
        <taxon>Saprospiria</taxon>
        <taxon>Saprospirales</taxon>
        <taxon>Haliscomenobacteraceae</taxon>
        <taxon>Phaeodactylibacter</taxon>
    </lineage>
</organism>
<sequence>MMKKILIALIGLGILAGCAESSDSASLVAPSGTGIGGSLARFTILGDFLYTVDNTRLVTIDISEPEAPEPVDETVVTQGVETIFPLKDHLLLGTQRGLFIYRVQSNGVPAYVSSYEHIVSCDPVVANENYAYVTLRAAGCREAAAGAANTLDIVNIQNIEDPQLVNSFAMESPYGLGLDGQTLFVCEGINGLRVFDLSSPEAPQEIKYLSDINAVDVIPLQGTLLVVGPDRLLQLDYTDLDNITVLSEITIGA</sequence>
<evidence type="ECO:0008006" key="4">
    <source>
        <dbReference type="Google" id="ProtNLM"/>
    </source>
</evidence>
<dbReference type="EMBL" id="VOOR01000008">
    <property type="protein sequence ID" value="TXB66336.1"/>
    <property type="molecule type" value="Genomic_DNA"/>
</dbReference>
<name>A0A5C6RUZ3_9BACT</name>
<reference evidence="2 3" key="1">
    <citation type="submission" date="2019-08" db="EMBL/GenBank/DDBJ databases">
        <title>Genome of Phaeodactylibacter luteus.</title>
        <authorList>
            <person name="Bowman J.P."/>
        </authorList>
    </citation>
    <scope>NUCLEOTIDE SEQUENCE [LARGE SCALE GENOMIC DNA]</scope>
    <source>
        <strain evidence="2 3">KCTC 42180</strain>
    </source>
</reference>
<dbReference type="AlphaFoldDB" id="A0A5C6RUZ3"/>
<evidence type="ECO:0000256" key="1">
    <source>
        <dbReference type="SAM" id="SignalP"/>
    </source>
</evidence>
<proteinExistence type="predicted"/>
<dbReference type="Pfam" id="PF08309">
    <property type="entry name" value="LVIVD"/>
    <property type="match status" value="1"/>
</dbReference>
<keyword evidence="3" id="KW-1185">Reference proteome</keyword>
<evidence type="ECO:0000313" key="3">
    <source>
        <dbReference type="Proteomes" id="UP000321580"/>
    </source>
</evidence>
<dbReference type="SUPFAM" id="SSF69322">
    <property type="entry name" value="Tricorn protease domain 2"/>
    <property type="match status" value="1"/>
</dbReference>
<comment type="caution">
    <text evidence="2">The sequence shown here is derived from an EMBL/GenBank/DDBJ whole genome shotgun (WGS) entry which is preliminary data.</text>
</comment>
<feature type="signal peptide" evidence="1">
    <location>
        <begin position="1"/>
        <end position="21"/>
    </location>
</feature>
<feature type="chain" id="PRO_5022911828" description="LVIVD repeat-containing protein" evidence="1">
    <location>
        <begin position="22"/>
        <end position="253"/>
    </location>
</feature>
<dbReference type="InterPro" id="IPR013211">
    <property type="entry name" value="LVIVD"/>
</dbReference>
<keyword evidence="1" id="KW-0732">Signal</keyword>
<evidence type="ECO:0000313" key="2">
    <source>
        <dbReference type="EMBL" id="TXB66336.1"/>
    </source>
</evidence>
<dbReference type="Proteomes" id="UP000321580">
    <property type="component" value="Unassembled WGS sequence"/>
</dbReference>
<dbReference type="OrthoDB" id="1521841at2"/>